<feature type="region of interest" description="Disordered" evidence="1">
    <location>
        <begin position="333"/>
        <end position="352"/>
    </location>
</feature>
<dbReference type="PANTHER" id="PTHR13847:SF213">
    <property type="entry name" value="DEPENDENT OXIDOREDUCTASE, PUTATIVE-RELATED"/>
    <property type="match status" value="1"/>
</dbReference>
<dbReference type="Proteomes" id="UP000308652">
    <property type="component" value="Unassembled WGS sequence"/>
</dbReference>
<dbReference type="Gene3D" id="3.50.50.60">
    <property type="entry name" value="FAD/NAD(P)-binding domain"/>
    <property type="match status" value="1"/>
</dbReference>
<reference evidence="3 4" key="1">
    <citation type="journal article" date="2019" name="Nat. Ecol. Evol.">
        <title>Megaphylogeny resolves global patterns of mushroom evolution.</title>
        <authorList>
            <person name="Varga T."/>
            <person name="Krizsan K."/>
            <person name="Foldi C."/>
            <person name="Dima B."/>
            <person name="Sanchez-Garcia M."/>
            <person name="Sanchez-Ramirez S."/>
            <person name="Szollosi G.J."/>
            <person name="Szarkandi J.G."/>
            <person name="Papp V."/>
            <person name="Albert L."/>
            <person name="Andreopoulos W."/>
            <person name="Angelini C."/>
            <person name="Antonin V."/>
            <person name="Barry K.W."/>
            <person name="Bougher N.L."/>
            <person name="Buchanan P."/>
            <person name="Buyck B."/>
            <person name="Bense V."/>
            <person name="Catcheside P."/>
            <person name="Chovatia M."/>
            <person name="Cooper J."/>
            <person name="Damon W."/>
            <person name="Desjardin D."/>
            <person name="Finy P."/>
            <person name="Geml J."/>
            <person name="Haridas S."/>
            <person name="Hughes K."/>
            <person name="Justo A."/>
            <person name="Karasinski D."/>
            <person name="Kautmanova I."/>
            <person name="Kiss B."/>
            <person name="Kocsube S."/>
            <person name="Kotiranta H."/>
            <person name="LaButti K.M."/>
            <person name="Lechner B.E."/>
            <person name="Liimatainen K."/>
            <person name="Lipzen A."/>
            <person name="Lukacs Z."/>
            <person name="Mihaltcheva S."/>
            <person name="Morgado L.N."/>
            <person name="Niskanen T."/>
            <person name="Noordeloos M.E."/>
            <person name="Ohm R.A."/>
            <person name="Ortiz-Santana B."/>
            <person name="Ovrebo C."/>
            <person name="Racz N."/>
            <person name="Riley R."/>
            <person name="Savchenko A."/>
            <person name="Shiryaev A."/>
            <person name="Soop K."/>
            <person name="Spirin V."/>
            <person name="Szebenyi C."/>
            <person name="Tomsovsky M."/>
            <person name="Tulloss R.E."/>
            <person name="Uehling J."/>
            <person name="Grigoriev I.V."/>
            <person name="Vagvolgyi C."/>
            <person name="Papp T."/>
            <person name="Martin F.M."/>
            <person name="Miettinen O."/>
            <person name="Hibbett D.S."/>
            <person name="Nagy L.G."/>
        </authorList>
    </citation>
    <scope>NUCLEOTIDE SEQUENCE [LARGE SCALE GENOMIC DNA]</scope>
    <source>
        <strain evidence="3 4">CBS 166.37</strain>
    </source>
</reference>
<keyword evidence="4" id="KW-1185">Reference proteome</keyword>
<accession>A0A5C3M089</accession>
<dbReference type="STRING" id="68775.A0A5C3M089"/>
<protein>
    <submittedName>
        <fullName evidence="3">FAD dependent oxidoreductase-domain-containing protein</fullName>
    </submittedName>
</protein>
<name>A0A5C3M089_9AGAR</name>
<evidence type="ECO:0000259" key="2">
    <source>
        <dbReference type="Pfam" id="PF01266"/>
    </source>
</evidence>
<sequence length="588" mass="64422">MGAVFSHVPRTLRNATIRTIIHALRLVSPSVNALFERLDQDPGLPVTDPSTPYWLTPLSPISKHGSAAQSLPEYADIVIIGSGITGTSFARAVLDYDKENGSSEHPLQAVMLEARDVCSGATGRNGGHITPVLYQDYLLLKEKHGKAMAQKIIRFRLAHLPELLHVAEEEGLLVDSQCREVDAFDVFQDQGFYKEAKRKLQEYCAELPSESESYKIHEDAKIIKAFQLSEATVGCMSTRGGVIHPYRFITGILSRLLKSYPSNFHLFSYTPCTSISSSPDTSAQLYSVTTPKGVIKTPHVVHATNAWVSHLLPGMRNKVLPARGVMTAQVPRHGLGETPAAPNSADESNAATHHSWTSTRSFVLFPSNSIAEFDYLTQQATSSEGPSNYPPPKGELMFGGGFIKNNAFLTELGNVDDSDCNPKTKEYLYEALANYFTVEGNETGREEVKSTWSGILGISVDEKPWVGRIPEKVSGRVHPMGVSSCLEGKYTPAARGHRTLATPSEWMAAGYSGEGMVHAWMSGKALAYMVMGQEHCLHSGIPANQKEKTVAGQSSSVPIQQWFPEVYSVTEERWRDAVVEDLIASVLL</sequence>
<evidence type="ECO:0000256" key="1">
    <source>
        <dbReference type="SAM" id="MobiDB-lite"/>
    </source>
</evidence>
<dbReference type="OrthoDB" id="429143at2759"/>
<dbReference type="AlphaFoldDB" id="A0A5C3M089"/>
<dbReference type="Pfam" id="PF01266">
    <property type="entry name" value="DAO"/>
    <property type="match status" value="1"/>
</dbReference>
<dbReference type="EMBL" id="ML213602">
    <property type="protein sequence ID" value="TFK38630.1"/>
    <property type="molecule type" value="Genomic_DNA"/>
</dbReference>
<dbReference type="GO" id="GO:0005737">
    <property type="term" value="C:cytoplasm"/>
    <property type="evidence" value="ECO:0007669"/>
    <property type="project" value="TreeGrafter"/>
</dbReference>
<proteinExistence type="predicted"/>
<dbReference type="PANTHER" id="PTHR13847">
    <property type="entry name" value="SARCOSINE DEHYDROGENASE-RELATED"/>
    <property type="match status" value="1"/>
</dbReference>
<dbReference type="InterPro" id="IPR006076">
    <property type="entry name" value="FAD-dep_OxRdtase"/>
</dbReference>
<dbReference type="SUPFAM" id="SSF51905">
    <property type="entry name" value="FAD/NAD(P)-binding domain"/>
    <property type="match status" value="1"/>
</dbReference>
<evidence type="ECO:0000313" key="4">
    <source>
        <dbReference type="Proteomes" id="UP000308652"/>
    </source>
</evidence>
<feature type="domain" description="FAD dependent oxidoreductase" evidence="2">
    <location>
        <begin position="76"/>
        <end position="529"/>
    </location>
</feature>
<dbReference type="InterPro" id="IPR036188">
    <property type="entry name" value="FAD/NAD-bd_sf"/>
</dbReference>
<dbReference type="Gene3D" id="3.30.9.10">
    <property type="entry name" value="D-Amino Acid Oxidase, subunit A, domain 2"/>
    <property type="match status" value="1"/>
</dbReference>
<organism evidence="3 4">
    <name type="scientific">Crucibulum laeve</name>
    <dbReference type="NCBI Taxonomy" id="68775"/>
    <lineage>
        <taxon>Eukaryota</taxon>
        <taxon>Fungi</taxon>
        <taxon>Dikarya</taxon>
        <taxon>Basidiomycota</taxon>
        <taxon>Agaricomycotina</taxon>
        <taxon>Agaricomycetes</taxon>
        <taxon>Agaricomycetidae</taxon>
        <taxon>Agaricales</taxon>
        <taxon>Agaricineae</taxon>
        <taxon>Nidulariaceae</taxon>
        <taxon>Crucibulum</taxon>
    </lineage>
</organism>
<gene>
    <name evidence="3" type="ORF">BDQ12DRAFT_683087</name>
</gene>
<evidence type="ECO:0000313" key="3">
    <source>
        <dbReference type="EMBL" id="TFK38630.1"/>
    </source>
</evidence>